<reference evidence="1 2" key="1">
    <citation type="submission" date="2015-09" db="EMBL/GenBank/DDBJ databases">
        <title>Draft genome of the scarab beetle Oryctes borbonicus.</title>
        <authorList>
            <person name="Meyer J.M."/>
            <person name="Markov G.V."/>
            <person name="Baskaran P."/>
            <person name="Herrmann M."/>
            <person name="Sommer R.J."/>
            <person name="Roedelsperger C."/>
        </authorList>
    </citation>
    <scope>NUCLEOTIDE SEQUENCE [LARGE SCALE GENOMIC DNA]</scope>
    <source>
        <strain evidence="1">OB123</strain>
        <tissue evidence="1">Whole animal</tissue>
    </source>
</reference>
<dbReference type="OrthoDB" id="10057079at2759"/>
<evidence type="ECO:0000313" key="1">
    <source>
        <dbReference type="EMBL" id="KRT86445.1"/>
    </source>
</evidence>
<evidence type="ECO:0008006" key="3">
    <source>
        <dbReference type="Google" id="ProtNLM"/>
    </source>
</evidence>
<organism evidence="1 2">
    <name type="scientific">Oryctes borbonicus</name>
    <dbReference type="NCBI Taxonomy" id="1629725"/>
    <lineage>
        <taxon>Eukaryota</taxon>
        <taxon>Metazoa</taxon>
        <taxon>Ecdysozoa</taxon>
        <taxon>Arthropoda</taxon>
        <taxon>Hexapoda</taxon>
        <taxon>Insecta</taxon>
        <taxon>Pterygota</taxon>
        <taxon>Neoptera</taxon>
        <taxon>Endopterygota</taxon>
        <taxon>Coleoptera</taxon>
        <taxon>Polyphaga</taxon>
        <taxon>Scarabaeiformia</taxon>
        <taxon>Scarabaeidae</taxon>
        <taxon>Dynastinae</taxon>
        <taxon>Oryctes</taxon>
    </lineage>
</organism>
<dbReference type="AlphaFoldDB" id="A0A0T6BGY4"/>
<feature type="non-terminal residue" evidence="1">
    <location>
        <position position="327"/>
    </location>
</feature>
<keyword evidence="2" id="KW-1185">Reference proteome</keyword>
<proteinExistence type="predicted"/>
<dbReference type="Proteomes" id="UP000051574">
    <property type="component" value="Unassembled WGS sequence"/>
</dbReference>
<comment type="caution">
    <text evidence="1">The sequence shown here is derived from an EMBL/GenBank/DDBJ whole genome shotgun (WGS) entry which is preliminary data.</text>
</comment>
<dbReference type="EMBL" id="LJIG01000495">
    <property type="protein sequence ID" value="KRT86445.1"/>
    <property type="molecule type" value="Genomic_DNA"/>
</dbReference>
<dbReference type="PANTHER" id="PTHR34825">
    <property type="entry name" value="CONSERVED PROTEIN, WITH A WEAK D-GALACTARATE DEHYDRATASE/ALTRONATE HYDROLASE DOMAIN"/>
    <property type="match status" value="1"/>
</dbReference>
<protein>
    <recommendedName>
        <fullName evidence="3">AAA-ATPase-like domain-containing protein</fullName>
    </recommendedName>
</protein>
<gene>
    <name evidence="1" type="ORF">AMK59_2867</name>
</gene>
<sequence>MQVSPKKDCGTQIDDVPMGESASNKALIINQNAQIFKDLASLDRFMDRTVFIEQLLKHKLTYVIFAPSKFGKTVNLNMICFFCDVEDKNIKTKDPTTQELRSNPSENMKVLRRFQDKQYEQCLIFKQEEFVIQHLERHPVIFFEVDSLVWKLCVSEGDAEISKIIRHINTCYNGYYQPSGEKGKPTEYTKYCLFSIVSYLKQRNENKNLANLRVWTERDFAEKLVSLLKKSNVVIRAVQTLLYSDSGTTAIMYQRHVSVKYLLGIFREEIVPDSDITFNFLLQQGLLAHNPEKPEENFAGRLKIHVRIPNLEIKAMYGEMFKSYRAR</sequence>
<accession>A0A0T6BGY4</accession>
<dbReference type="PANTHER" id="PTHR34825:SF1">
    <property type="entry name" value="AAA-ATPASE-LIKE DOMAIN-CONTAINING PROTEIN"/>
    <property type="match status" value="1"/>
</dbReference>
<name>A0A0T6BGY4_9SCAR</name>
<evidence type="ECO:0000313" key="2">
    <source>
        <dbReference type="Proteomes" id="UP000051574"/>
    </source>
</evidence>